<dbReference type="GO" id="GO:0070939">
    <property type="term" value="C:Dsl1/NZR complex"/>
    <property type="evidence" value="ECO:0007669"/>
    <property type="project" value="InterPro"/>
</dbReference>
<dbReference type="GO" id="GO:0060628">
    <property type="term" value="P:regulation of ER to Golgi vesicle-mediated transport"/>
    <property type="evidence" value="ECO:0007669"/>
    <property type="project" value="TreeGrafter"/>
</dbReference>
<dbReference type="PANTHER" id="PTHR13520">
    <property type="entry name" value="RAD50-INTERACTING PROTEIN 1 RINT-1"/>
    <property type="match status" value="1"/>
</dbReference>
<evidence type="ECO:0000313" key="2">
    <source>
        <dbReference type="Proteomes" id="UP000187203"/>
    </source>
</evidence>
<dbReference type="STRING" id="93759.A0A1R3GG64"/>
<dbReference type="OrthoDB" id="1737961at2759"/>
<comment type="caution">
    <text evidence="1">The sequence shown here is derived from an EMBL/GenBank/DDBJ whole genome shotgun (WGS) entry which is preliminary data.</text>
</comment>
<keyword evidence="2" id="KW-1185">Reference proteome</keyword>
<evidence type="ECO:0000313" key="1">
    <source>
        <dbReference type="EMBL" id="OMO57073.1"/>
    </source>
</evidence>
<dbReference type="InterPro" id="IPR007528">
    <property type="entry name" value="RINT1_Tip20"/>
</dbReference>
<organism evidence="1 2">
    <name type="scientific">Corchorus olitorius</name>
    <dbReference type="NCBI Taxonomy" id="93759"/>
    <lineage>
        <taxon>Eukaryota</taxon>
        <taxon>Viridiplantae</taxon>
        <taxon>Streptophyta</taxon>
        <taxon>Embryophyta</taxon>
        <taxon>Tracheophyta</taxon>
        <taxon>Spermatophyta</taxon>
        <taxon>Magnoliopsida</taxon>
        <taxon>eudicotyledons</taxon>
        <taxon>Gunneridae</taxon>
        <taxon>Pentapetalae</taxon>
        <taxon>rosids</taxon>
        <taxon>malvids</taxon>
        <taxon>Malvales</taxon>
        <taxon>Malvaceae</taxon>
        <taxon>Grewioideae</taxon>
        <taxon>Apeibeae</taxon>
        <taxon>Corchorus</taxon>
    </lineage>
</organism>
<dbReference type="AlphaFoldDB" id="A0A1R3GG64"/>
<gene>
    <name evidence="1" type="ORF">COLO4_35507</name>
</gene>
<dbReference type="EMBL" id="AWUE01022647">
    <property type="protein sequence ID" value="OMO57073.1"/>
    <property type="molecule type" value="Genomic_DNA"/>
</dbReference>
<accession>A0A1R3GG64</accession>
<dbReference type="GO" id="GO:0006888">
    <property type="term" value="P:endoplasmic reticulum to Golgi vesicle-mediated transport"/>
    <property type="evidence" value="ECO:0007669"/>
    <property type="project" value="InterPro"/>
</dbReference>
<protein>
    <submittedName>
        <fullName evidence="1">Uncharacterized protein</fullName>
    </submittedName>
</protein>
<dbReference type="PANTHER" id="PTHR13520:SF1">
    <property type="entry name" value="RINT1-LIKE PROTEIN MAG2"/>
    <property type="match status" value="1"/>
</dbReference>
<reference evidence="2" key="1">
    <citation type="submission" date="2013-09" db="EMBL/GenBank/DDBJ databases">
        <title>Corchorus olitorius genome sequencing.</title>
        <authorList>
            <person name="Alam M."/>
            <person name="Haque M.S."/>
            <person name="Islam M.S."/>
            <person name="Emdad E.M."/>
            <person name="Islam M.M."/>
            <person name="Ahmed B."/>
            <person name="Halim A."/>
            <person name="Hossen Q.M.M."/>
            <person name="Hossain M.Z."/>
            <person name="Ahmed R."/>
            <person name="Khan M.M."/>
            <person name="Islam R."/>
            <person name="Rashid M.M."/>
            <person name="Khan S.A."/>
            <person name="Rahman M.S."/>
            <person name="Alam M."/>
            <person name="Yahiya A.S."/>
            <person name="Khan M.S."/>
            <person name="Azam M.S."/>
            <person name="Haque T."/>
            <person name="Lashkar M.Z.H."/>
            <person name="Akhand A.I."/>
            <person name="Morshed G."/>
            <person name="Roy S."/>
            <person name="Uddin K.S."/>
            <person name="Rabeya T."/>
            <person name="Hossain A.S."/>
            <person name="Chowdhury A."/>
            <person name="Snigdha A.R."/>
            <person name="Mortoza M.S."/>
            <person name="Matin S.A."/>
            <person name="Hoque S.M.E."/>
            <person name="Islam M.K."/>
            <person name="Roy D.K."/>
            <person name="Haider R."/>
            <person name="Moosa M.M."/>
            <person name="Elias S.M."/>
            <person name="Hasan A.M."/>
            <person name="Jahan S."/>
            <person name="Shafiuddin M."/>
            <person name="Mahmood N."/>
            <person name="Shommy N.S."/>
        </authorList>
    </citation>
    <scope>NUCLEOTIDE SEQUENCE [LARGE SCALE GENOMIC DNA]</scope>
    <source>
        <strain evidence="2">cv. O-4</strain>
    </source>
</reference>
<sequence>MESLQSLPPFSTLPNSASSAVNSKVATEQTLACAPSLVSGLLTQCDDLDRALIHLNRTLESSLVSYASFSDNIGDLFGDLSSKLTDLGSSVCFRSSVADGEGLGEELPALAKEVARVETVRAYAGEGFNRL</sequence>
<dbReference type="GO" id="GO:0006890">
    <property type="term" value="P:retrograde vesicle-mediated transport, Golgi to endoplasmic reticulum"/>
    <property type="evidence" value="ECO:0007669"/>
    <property type="project" value="InterPro"/>
</dbReference>
<proteinExistence type="predicted"/>
<dbReference type="Proteomes" id="UP000187203">
    <property type="component" value="Unassembled WGS sequence"/>
</dbReference>
<name>A0A1R3GG64_9ROSI</name>